<dbReference type="SUPFAM" id="SSF51905">
    <property type="entry name" value="FAD/NAD(P)-binding domain"/>
    <property type="match status" value="1"/>
</dbReference>
<evidence type="ECO:0000256" key="4">
    <source>
        <dbReference type="ARBA" id="ARBA00023002"/>
    </source>
</evidence>
<dbReference type="Gene3D" id="3.90.700.10">
    <property type="entry name" value="Succinate dehydrogenase/fumarate reductase flavoprotein, catalytic domain"/>
    <property type="match status" value="1"/>
</dbReference>
<dbReference type="InterPro" id="IPR006311">
    <property type="entry name" value="TAT_signal"/>
</dbReference>
<dbReference type="EMBL" id="PPUT01000022">
    <property type="protein sequence ID" value="RDC43134.1"/>
    <property type="molecule type" value="Genomic_DNA"/>
</dbReference>
<sequence>MTAPKSTEVFSRIPIPFYTAVIVNPAEKGGREMAQISRRDFLKGSVATGMLGAVAATGLGCAPAQQTSSEALSETGTVADAAETSSWRVAPESVAEDAIVDETVADIVVIGAGHAGTATARSAAEKSGKSVVLLEALEEQYYTIIGNDIGHLNSQYLKDHGVPEVDPVEFFNDWMMRSQNAANPSLIMQYATRSGEAVDWFLEKVPAELLETMTISYWPRHENMLDEIAGQKFWTGTVQWGMGNEHNMTEVYQAIFASLAELPNLQLIFDRKGVYLEKDGDAVTGVVCVDAAGTYHRYRANEAVVLAAGDFSADKEMMTDLCVTANDCLQEGITEWHDAMGGKDGSGIKMGVWAGGRLEPRPLGSMNGDFAIPSMNPGVGIYLDEKGNRYCNEFFGDPTWTGKPAARIKQNVYYTLFDSKLKETCTYSVSGHTCFDPQEQNIANIAAQFDQGLANGAEGDGRGTYVAEDWDTLAQYMGIEGEAKENMMASIERYNELAKVGVDEDFGKDSRVLFTLDTPPFMGVVAGPDHVGGVMVTVGGLMTDKYCNVLGESLDPIPGLYAAGNCLGQRFGAAYFSPIPGVSIGSAITLGYTLGEHLAES</sequence>
<proteinExistence type="predicted"/>
<gene>
    <name evidence="6" type="ORF">C1850_08605</name>
</gene>
<feature type="domain" description="FAD-dependent oxidoreductase 2 FAD-binding" evidence="5">
    <location>
        <begin position="106"/>
        <end position="575"/>
    </location>
</feature>
<reference evidence="6 7" key="1">
    <citation type="journal article" date="2018" name="Elife">
        <title>Discovery and characterization of a prevalent human gut bacterial enzyme sufficient for the inactivation of a family of plant toxins.</title>
        <authorList>
            <person name="Koppel N."/>
            <person name="Bisanz J.E."/>
            <person name="Pandelia M.E."/>
            <person name="Turnbaugh P.J."/>
            <person name="Balskus E.P."/>
        </authorList>
    </citation>
    <scope>NUCLEOTIDE SEQUENCE [LARGE SCALE GENOMIC DNA]</scope>
    <source>
        <strain evidence="6 7">OB21 GAM 11</strain>
    </source>
</reference>
<dbReference type="NCBIfam" id="TIGR01409">
    <property type="entry name" value="TAT_signal_seq"/>
    <property type="match status" value="1"/>
</dbReference>
<dbReference type="PANTHER" id="PTHR43400">
    <property type="entry name" value="FUMARATE REDUCTASE"/>
    <property type="match status" value="1"/>
</dbReference>
<evidence type="ECO:0000256" key="1">
    <source>
        <dbReference type="ARBA" id="ARBA00001974"/>
    </source>
</evidence>
<organism evidence="6 7">
    <name type="scientific">Adlercreutzia equolifaciens subsp. celatus</name>
    <dbReference type="NCBI Taxonomy" id="394340"/>
    <lineage>
        <taxon>Bacteria</taxon>
        <taxon>Bacillati</taxon>
        <taxon>Actinomycetota</taxon>
        <taxon>Coriobacteriia</taxon>
        <taxon>Eggerthellales</taxon>
        <taxon>Eggerthellaceae</taxon>
        <taxon>Adlercreutzia</taxon>
    </lineage>
</organism>
<dbReference type="Proteomes" id="UP000253805">
    <property type="component" value="Unassembled WGS sequence"/>
</dbReference>
<dbReference type="InterPro" id="IPR019546">
    <property type="entry name" value="TAT_signal_bac_arc"/>
</dbReference>
<dbReference type="SUPFAM" id="SSF56425">
    <property type="entry name" value="Succinate dehydrogenase/fumarate reductase flavoprotein, catalytic domain"/>
    <property type="match status" value="1"/>
</dbReference>
<comment type="cofactor">
    <cofactor evidence="1">
        <name>FAD</name>
        <dbReference type="ChEBI" id="CHEBI:57692"/>
    </cofactor>
</comment>
<evidence type="ECO:0000313" key="7">
    <source>
        <dbReference type="Proteomes" id="UP000253805"/>
    </source>
</evidence>
<comment type="caution">
    <text evidence="6">The sequence shown here is derived from an EMBL/GenBank/DDBJ whole genome shotgun (WGS) entry which is preliminary data.</text>
</comment>
<protein>
    <recommendedName>
        <fullName evidence="5">FAD-dependent oxidoreductase 2 FAD-binding domain-containing protein</fullName>
    </recommendedName>
</protein>
<dbReference type="InterPro" id="IPR050315">
    <property type="entry name" value="FAD-oxidoreductase_2"/>
</dbReference>
<evidence type="ECO:0000256" key="2">
    <source>
        <dbReference type="ARBA" id="ARBA00022630"/>
    </source>
</evidence>
<dbReference type="PROSITE" id="PS51318">
    <property type="entry name" value="TAT"/>
    <property type="match status" value="1"/>
</dbReference>
<evidence type="ECO:0000259" key="5">
    <source>
        <dbReference type="Pfam" id="PF00890"/>
    </source>
</evidence>
<keyword evidence="3" id="KW-0274">FAD</keyword>
<keyword evidence="4" id="KW-0560">Oxidoreductase</keyword>
<dbReference type="InterPro" id="IPR036188">
    <property type="entry name" value="FAD/NAD-bd_sf"/>
</dbReference>
<dbReference type="GO" id="GO:0033765">
    <property type="term" value="F:steroid dehydrogenase activity, acting on the CH-CH group of donors"/>
    <property type="evidence" value="ECO:0007669"/>
    <property type="project" value="UniProtKB-ARBA"/>
</dbReference>
<evidence type="ECO:0000256" key="3">
    <source>
        <dbReference type="ARBA" id="ARBA00022827"/>
    </source>
</evidence>
<accession>A0A369P068</accession>
<dbReference type="Pfam" id="PF00890">
    <property type="entry name" value="FAD_binding_2"/>
    <property type="match status" value="1"/>
</dbReference>
<dbReference type="Gene3D" id="3.50.50.60">
    <property type="entry name" value="FAD/NAD(P)-binding domain"/>
    <property type="match status" value="2"/>
</dbReference>
<keyword evidence="2" id="KW-0285">Flavoprotein</keyword>
<name>A0A369P068_9ACTN</name>
<dbReference type="Pfam" id="PF10518">
    <property type="entry name" value="TAT_signal"/>
    <property type="match status" value="1"/>
</dbReference>
<dbReference type="AlphaFoldDB" id="A0A369P068"/>
<dbReference type="InterPro" id="IPR003953">
    <property type="entry name" value="FAD-dep_OxRdtase_2_FAD-bd"/>
</dbReference>
<evidence type="ECO:0000313" key="6">
    <source>
        <dbReference type="EMBL" id="RDC43134.1"/>
    </source>
</evidence>
<dbReference type="InterPro" id="IPR027477">
    <property type="entry name" value="Succ_DH/fumarate_Rdtase_cat_sf"/>
</dbReference>
<dbReference type="PANTHER" id="PTHR43400:SF7">
    <property type="entry name" value="FAD-DEPENDENT OXIDOREDUCTASE 2 FAD BINDING DOMAIN-CONTAINING PROTEIN"/>
    <property type="match status" value="1"/>
</dbReference>